<feature type="compositionally biased region" description="Low complexity" evidence="1">
    <location>
        <begin position="280"/>
        <end position="291"/>
    </location>
</feature>
<dbReference type="Proteomes" id="UP000292235">
    <property type="component" value="Chromosome"/>
</dbReference>
<reference evidence="2 3" key="1">
    <citation type="submission" date="2019-02" db="EMBL/GenBank/DDBJ databases">
        <authorList>
            <person name="Khodamoradi S."/>
            <person name="Hahnke R.L."/>
            <person name="Kaempfer P."/>
            <person name="Schumann P."/>
            <person name="Rohde M."/>
            <person name="Steinert M."/>
            <person name="Luzhetskyy A."/>
            <person name="Wink J."/>
            <person name="Ruckert C."/>
        </authorList>
    </citation>
    <scope>NUCLEOTIDE SEQUENCE [LARGE SCALE GENOMIC DNA]</scope>
    <source>
        <strain evidence="2 3">M2</strain>
    </source>
</reference>
<gene>
    <name evidence="2" type="ORF">EKD16_07735</name>
</gene>
<evidence type="ECO:0000313" key="2">
    <source>
        <dbReference type="EMBL" id="QBI53343.1"/>
    </source>
</evidence>
<proteinExistence type="predicted"/>
<dbReference type="EMBL" id="CP036455">
    <property type="protein sequence ID" value="QBI53343.1"/>
    <property type="molecule type" value="Genomic_DNA"/>
</dbReference>
<organism evidence="2 3">
    <name type="scientific">Streptomonospora litoralis</name>
    <dbReference type="NCBI Taxonomy" id="2498135"/>
    <lineage>
        <taxon>Bacteria</taxon>
        <taxon>Bacillati</taxon>
        <taxon>Actinomycetota</taxon>
        <taxon>Actinomycetes</taxon>
        <taxon>Streptosporangiales</taxon>
        <taxon>Nocardiopsidaceae</taxon>
        <taxon>Streptomonospora</taxon>
    </lineage>
</organism>
<feature type="compositionally biased region" description="Low complexity" evidence="1">
    <location>
        <begin position="392"/>
        <end position="402"/>
    </location>
</feature>
<dbReference type="KEGG" id="strr:EKD16_07735"/>
<feature type="compositionally biased region" description="Polar residues" evidence="1">
    <location>
        <begin position="409"/>
        <end position="424"/>
    </location>
</feature>
<feature type="compositionally biased region" description="Polar residues" evidence="1">
    <location>
        <begin position="352"/>
        <end position="368"/>
    </location>
</feature>
<feature type="region of interest" description="Disordered" evidence="1">
    <location>
        <begin position="343"/>
        <end position="424"/>
    </location>
</feature>
<dbReference type="AlphaFoldDB" id="A0A4P6PYY6"/>
<evidence type="ECO:0000256" key="1">
    <source>
        <dbReference type="SAM" id="MobiDB-lite"/>
    </source>
</evidence>
<protein>
    <submittedName>
        <fullName evidence="2">Uncharacterized protein</fullName>
    </submittedName>
</protein>
<sequence>MDRAEFLRAAPASGEAARLRWTALPVYRETGTSRESRGDGGGWLGLRSPVRVLAGGVPDGSAARVCCAALLVCRVRVAFTEKRRRGRRWAGPVPNGSGARRWRWSAGAATAATGPGPRTSVPVLVGGAPDGGDDDAGGAGGAGLRWSAAVLRPGRGHELHVGAAASASVSSRGVALAPQFRDTEQHGVFCPPMPEFPVGPRPCCGGGGARGAPDGAKTAPGVDFSCASWPRRPPGSPVKRASARKSPPHRAVELPSAAPGRHERRVVAPRAPDPAHPRAARVPATAPRGAASGRCGPDRNTATLSRPTAAGVSGMPVHPAMIVNLWPRNALSCDHKFTIDASSLSPGWDSAPNPSLQTDSMAPLSTNAGFRPDSGRNPVETAHWMRRPTLRRPPNAAPAARATGKHPTRQPQAQPTTALASAFP</sequence>
<name>A0A4P6PYY6_9ACTN</name>
<feature type="region of interest" description="Disordered" evidence="1">
    <location>
        <begin position="224"/>
        <end position="310"/>
    </location>
</feature>
<accession>A0A4P6PYY6</accession>
<evidence type="ECO:0000313" key="3">
    <source>
        <dbReference type="Proteomes" id="UP000292235"/>
    </source>
</evidence>
<keyword evidence="3" id="KW-1185">Reference proteome</keyword>